<dbReference type="RefSeq" id="WP_162781770.1">
    <property type="nucleotide sequence ID" value="NZ_KZ845705.1"/>
</dbReference>
<sequence length="54" mass="6339">MCDLTHKKNESQHSKQINKYKEKIKATQSNLLENECSNLASLEMFSDDFLEYGR</sequence>
<accession>A0A366SJP1</accession>
<protein>
    <submittedName>
        <fullName evidence="1">Uncharacterized protein</fullName>
    </submittedName>
</protein>
<evidence type="ECO:0000313" key="2">
    <source>
        <dbReference type="Proteomes" id="UP000252800"/>
    </source>
</evidence>
<gene>
    <name evidence="1" type="ORF">EB18_00140</name>
</gene>
<proteinExistence type="predicted"/>
<evidence type="ECO:0000313" key="1">
    <source>
        <dbReference type="EMBL" id="RBR31717.1"/>
    </source>
</evidence>
<dbReference type="EMBL" id="LEOY01000002">
    <property type="protein sequence ID" value="RBR31717.1"/>
    <property type="molecule type" value="Genomic_DNA"/>
</dbReference>
<dbReference type="AlphaFoldDB" id="A0A366SJP1"/>
<comment type="caution">
    <text evidence="1">The sequence shown here is derived from an EMBL/GenBank/DDBJ whole genome shotgun (WGS) entry which is preliminary data.</text>
</comment>
<dbReference type="Proteomes" id="UP000252800">
    <property type="component" value="Unassembled WGS sequence"/>
</dbReference>
<name>A0A366SJP1_9ENTE</name>
<organism evidence="1 2">
    <name type="scientific">Enterococcus cecorum</name>
    <dbReference type="NCBI Taxonomy" id="44008"/>
    <lineage>
        <taxon>Bacteria</taxon>
        <taxon>Bacillati</taxon>
        <taxon>Bacillota</taxon>
        <taxon>Bacilli</taxon>
        <taxon>Lactobacillales</taxon>
        <taxon>Enterococcaceae</taxon>
        <taxon>Enterococcus</taxon>
    </lineage>
</organism>
<reference evidence="1 2" key="1">
    <citation type="submission" date="2015-06" db="EMBL/GenBank/DDBJ databases">
        <title>The Genome Sequence of Enterococcus cecorum 170AEA1.</title>
        <authorList>
            <consortium name="The Broad Institute Genomics Platform"/>
            <consortium name="The Broad Institute Genome Sequencing Center for Infectious Disease"/>
            <person name="Earl A.M."/>
            <person name="Van Tyne D."/>
            <person name="Lebreton F."/>
            <person name="Saavedra J.T."/>
            <person name="Gilmore M.S."/>
            <person name="Manson McGuire A."/>
            <person name="Clock S."/>
            <person name="Crupain M."/>
            <person name="Rangan U."/>
            <person name="Young S."/>
            <person name="Abouelleil A."/>
            <person name="Cao P."/>
            <person name="Chapman S.B."/>
            <person name="Griggs A."/>
            <person name="Priest M."/>
            <person name="Shea T."/>
            <person name="Wortman J."/>
            <person name="Nusbaum C."/>
            <person name="Birren B."/>
        </authorList>
    </citation>
    <scope>NUCLEOTIDE SEQUENCE [LARGE SCALE GENOMIC DNA]</scope>
    <source>
        <strain evidence="1 2">170AEA1</strain>
    </source>
</reference>